<dbReference type="Pfam" id="PF21530">
    <property type="entry name" value="Pif1_2B_dom"/>
    <property type="match status" value="1"/>
</dbReference>
<gene>
    <name evidence="2" type="ORF">PR048_030349</name>
</gene>
<dbReference type="InterPro" id="IPR027417">
    <property type="entry name" value="P-loop_NTPase"/>
</dbReference>
<comment type="caution">
    <text evidence="2">The sequence shown here is derived from an EMBL/GenBank/DDBJ whole genome shotgun (WGS) entry which is preliminary data.</text>
</comment>
<dbReference type="Proteomes" id="UP001159363">
    <property type="component" value="Chromosome 13"/>
</dbReference>
<dbReference type="PANTHER" id="PTHR10492">
    <property type="match status" value="1"/>
</dbReference>
<proteinExistence type="predicted"/>
<evidence type="ECO:0000259" key="1">
    <source>
        <dbReference type="Pfam" id="PF21530"/>
    </source>
</evidence>
<dbReference type="InterPro" id="IPR049163">
    <property type="entry name" value="Pif1-like_2B_dom"/>
</dbReference>
<keyword evidence="3" id="KW-1185">Reference proteome</keyword>
<dbReference type="SUPFAM" id="SSF52540">
    <property type="entry name" value="P-loop containing nucleoside triphosphate hydrolases"/>
    <property type="match status" value="1"/>
</dbReference>
<reference evidence="2 3" key="1">
    <citation type="submission" date="2023-02" db="EMBL/GenBank/DDBJ databases">
        <title>LHISI_Scaffold_Assembly.</title>
        <authorList>
            <person name="Stuart O.P."/>
            <person name="Cleave R."/>
            <person name="Magrath M.J.L."/>
            <person name="Mikheyev A.S."/>
        </authorList>
    </citation>
    <scope>NUCLEOTIDE SEQUENCE [LARGE SCALE GENOMIC DNA]</scope>
    <source>
        <strain evidence="2">Daus_M_001</strain>
        <tissue evidence="2">Leg muscle</tissue>
    </source>
</reference>
<sequence length="202" mass="22985">MLSWWRDSVANTEIFLSHDQLEDLSEDSMNVPIEFHNSLTVSSLPPHSLTLAVCSCIMFIRNLDTKHRLCNGTRLVVINLNDYVIDAKIITGSYKGDIPYILRIKLLSAPTDFPFSFIWRHFPIRLVFAKTINKIRGRTFNCIGIYLPNSVFGHGQLYAALSRAKIFNSVSVLAKQPSASILPMEHKRKKVTLNVVYPEVLH</sequence>
<dbReference type="PANTHER" id="PTHR10492:SF57">
    <property type="entry name" value="ATP-DEPENDENT DNA HELICASE"/>
    <property type="match status" value="1"/>
</dbReference>
<evidence type="ECO:0000313" key="2">
    <source>
        <dbReference type="EMBL" id="KAJ8868808.1"/>
    </source>
</evidence>
<organism evidence="2 3">
    <name type="scientific">Dryococelus australis</name>
    <dbReference type="NCBI Taxonomy" id="614101"/>
    <lineage>
        <taxon>Eukaryota</taxon>
        <taxon>Metazoa</taxon>
        <taxon>Ecdysozoa</taxon>
        <taxon>Arthropoda</taxon>
        <taxon>Hexapoda</taxon>
        <taxon>Insecta</taxon>
        <taxon>Pterygota</taxon>
        <taxon>Neoptera</taxon>
        <taxon>Polyneoptera</taxon>
        <taxon>Phasmatodea</taxon>
        <taxon>Verophasmatodea</taxon>
        <taxon>Anareolatae</taxon>
        <taxon>Phasmatidae</taxon>
        <taxon>Eurycanthinae</taxon>
        <taxon>Dryococelus</taxon>
    </lineage>
</organism>
<name>A0ABQ9G8Q5_9NEOP</name>
<evidence type="ECO:0000313" key="3">
    <source>
        <dbReference type="Proteomes" id="UP001159363"/>
    </source>
</evidence>
<accession>A0ABQ9G8Q5</accession>
<feature type="domain" description="DNA helicase Pif1-like 2B" evidence="1">
    <location>
        <begin position="34"/>
        <end position="80"/>
    </location>
</feature>
<dbReference type="EMBL" id="JARBHB010000014">
    <property type="protein sequence ID" value="KAJ8868808.1"/>
    <property type="molecule type" value="Genomic_DNA"/>
</dbReference>
<protein>
    <recommendedName>
        <fullName evidence="1">DNA helicase Pif1-like 2B domain-containing protein</fullName>
    </recommendedName>
</protein>